<organism evidence="1 2">
    <name type="scientific">Tritrichomonas musculus</name>
    <dbReference type="NCBI Taxonomy" id="1915356"/>
    <lineage>
        <taxon>Eukaryota</taxon>
        <taxon>Metamonada</taxon>
        <taxon>Parabasalia</taxon>
        <taxon>Tritrichomonadida</taxon>
        <taxon>Tritrichomonadidae</taxon>
        <taxon>Tritrichomonas</taxon>
    </lineage>
</organism>
<protein>
    <recommendedName>
        <fullName evidence="3">Nitrous oxide-stimulated promoter family protein</fullName>
    </recommendedName>
</protein>
<dbReference type="NCBIfam" id="NF007714">
    <property type="entry name" value="PRK10410.1-2"/>
    <property type="match status" value="1"/>
</dbReference>
<dbReference type="Pfam" id="PF11756">
    <property type="entry name" value="YgbA_NO"/>
    <property type="match status" value="1"/>
</dbReference>
<gene>
    <name evidence="1" type="ORF">M9Y10_003254</name>
</gene>
<dbReference type="EMBL" id="JAPFFF010000010">
    <property type="protein sequence ID" value="KAK8880574.1"/>
    <property type="molecule type" value="Genomic_DNA"/>
</dbReference>
<dbReference type="Proteomes" id="UP001470230">
    <property type="component" value="Unassembled WGS sequence"/>
</dbReference>
<evidence type="ECO:0008006" key="3">
    <source>
        <dbReference type="Google" id="ProtNLM"/>
    </source>
</evidence>
<proteinExistence type="predicted"/>
<keyword evidence="2" id="KW-1185">Reference proteome</keyword>
<comment type="caution">
    <text evidence="1">The sequence shown here is derived from an EMBL/GenBank/DDBJ whole genome shotgun (WGS) entry which is preliminary data.</text>
</comment>
<name>A0ABR2JP03_9EUKA</name>
<dbReference type="InterPro" id="IPR020483">
    <property type="entry name" value="Uncharacterised_YgbA"/>
</dbReference>
<evidence type="ECO:0000313" key="2">
    <source>
        <dbReference type="Proteomes" id="UP001470230"/>
    </source>
</evidence>
<evidence type="ECO:0000313" key="1">
    <source>
        <dbReference type="EMBL" id="KAK8880574.1"/>
    </source>
</evidence>
<sequence>MALSLTNKDMANGLASFNPSRHFNIFNRKPSDDKKNSRIEKEKKTVKLMINLYCKKKEGNTELCDECAKLLKYAETRLSHCKFGDNKTSCKRCPIHCYSPEMREKIREVMRFSGPRMIIYEPYEAIRHIFR</sequence>
<accession>A0ABR2JP03</accession>
<reference evidence="1 2" key="1">
    <citation type="submission" date="2024-04" db="EMBL/GenBank/DDBJ databases">
        <title>Tritrichomonas musculus Genome.</title>
        <authorList>
            <person name="Alves-Ferreira E."/>
            <person name="Grigg M."/>
            <person name="Lorenzi H."/>
            <person name="Galac M."/>
        </authorList>
    </citation>
    <scope>NUCLEOTIDE SEQUENCE [LARGE SCALE GENOMIC DNA]</scope>
    <source>
        <strain evidence="1 2">EAF2021</strain>
    </source>
</reference>